<dbReference type="SUPFAM" id="SSF50249">
    <property type="entry name" value="Nucleic acid-binding proteins"/>
    <property type="match status" value="1"/>
</dbReference>
<evidence type="ECO:0000256" key="2">
    <source>
        <dbReference type="PROSITE-ProRule" id="PRU00252"/>
    </source>
</evidence>
<dbReference type="PROSITE" id="PS50935">
    <property type="entry name" value="SSB"/>
    <property type="match status" value="1"/>
</dbReference>
<keyword evidence="1 2" id="KW-0238">DNA-binding</keyword>
<keyword evidence="4" id="KW-1185">Reference proteome</keyword>
<reference evidence="3 4" key="1">
    <citation type="submission" date="2018-05" db="EMBL/GenBank/DDBJ databases">
        <title>Rhodoferax soyangensis sp.nov., isolated from an oligotrophic freshwater lake.</title>
        <authorList>
            <person name="Park M."/>
        </authorList>
    </citation>
    <scope>NUCLEOTIDE SEQUENCE [LARGE SCALE GENOMIC DNA]</scope>
    <source>
        <strain evidence="3 4">IMCC26218</strain>
    </source>
</reference>
<evidence type="ECO:0000313" key="4">
    <source>
        <dbReference type="Proteomes" id="UP000260665"/>
    </source>
</evidence>
<name>A0A3E1RDL4_9BURK</name>
<dbReference type="Gene3D" id="2.40.50.140">
    <property type="entry name" value="Nucleic acid-binding proteins"/>
    <property type="match status" value="1"/>
</dbReference>
<dbReference type="InterPro" id="IPR012340">
    <property type="entry name" value="NA-bd_OB-fold"/>
</dbReference>
<dbReference type="GO" id="GO:0003697">
    <property type="term" value="F:single-stranded DNA binding"/>
    <property type="evidence" value="ECO:0007669"/>
    <property type="project" value="InterPro"/>
</dbReference>
<dbReference type="OrthoDB" id="8813484at2"/>
<dbReference type="Proteomes" id="UP000260665">
    <property type="component" value="Unassembled WGS sequence"/>
</dbReference>
<gene>
    <name evidence="3" type="ORF">DIC66_09625</name>
</gene>
<dbReference type="EMBL" id="QFZK01000004">
    <property type="protein sequence ID" value="RFO97373.1"/>
    <property type="molecule type" value="Genomic_DNA"/>
</dbReference>
<sequence>MIEGLVAGHIWGEPEKRVGKNNSIFVVAKVRAQGTQPELVIANVIAFDTGACKDLLALRDGDAVSLAGSLLPKVWIDKQGVSRAALDMIATRVLALDAAPADEHGA</sequence>
<comment type="caution">
    <text evidence="3">The sequence shown here is derived from an EMBL/GenBank/DDBJ whole genome shotgun (WGS) entry which is preliminary data.</text>
</comment>
<evidence type="ECO:0000256" key="1">
    <source>
        <dbReference type="ARBA" id="ARBA00023125"/>
    </source>
</evidence>
<organism evidence="3 4">
    <name type="scientific">Rhodoferax lacus</name>
    <dbReference type="NCBI Taxonomy" id="2184758"/>
    <lineage>
        <taxon>Bacteria</taxon>
        <taxon>Pseudomonadati</taxon>
        <taxon>Pseudomonadota</taxon>
        <taxon>Betaproteobacteria</taxon>
        <taxon>Burkholderiales</taxon>
        <taxon>Comamonadaceae</taxon>
        <taxon>Rhodoferax</taxon>
    </lineage>
</organism>
<proteinExistence type="predicted"/>
<dbReference type="RefSeq" id="WP_117176497.1">
    <property type="nucleotide sequence ID" value="NZ_QFZK01000004.1"/>
</dbReference>
<dbReference type="InterPro" id="IPR000424">
    <property type="entry name" value="Primosome_PriB/ssb"/>
</dbReference>
<protein>
    <submittedName>
        <fullName evidence="3">Single-stranded DNA-binding protein</fullName>
    </submittedName>
</protein>
<dbReference type="AlphaFoldDB" id="A0A3E1RDL4"/>
<evidence type="ECO:0000313" key="3">
    <source>
        <dbReference type="EMBL" id="RFO97373.1"/>
    </source>
</evidence>
<accession>A0A3E1RDL4</accession>